<comment type="caution">
    <text evidence="1">The sequence shown here is derived from an EMBL/GenBank/DDBJ whole genome shotgun (WGS) entry which is preliminary data.</text>
</comment>
<dbReference type="Proteomes" id="UP001054945">
    <property type="component" value="Unassembled WGS sequence"/>
</dbReference>
<keyword evidence="2" id="KW-1185">Reference proteome</keyword>
<organism evidence="1 2">
    <name type="scientific">Caerostris extrusa</name>
    <name type="common">Bark spider</name>
    <name type="synonym">Caerostris bankana</name>
    <dbReference type="NCBI Taxonomy" id="172846"/>
    <lineage>
        <taxon>Eukaryota</taxon>
        <taxon>Metazoa</taxon>
        <taxon>Ecdysozoa</taxon>
        <taxon>Arthropoda</taxon>
        <taxon>Chelicerata</taxon>
        <taxon>Arachnida</taxon>
        <taxon>Araneae</taxon>
        <taxon>Araneomorphae</taxon>
        <taxon>Entelegynae</taxon>
        <taxon>Araneoidea</taxon>
        <taxon>Araneidae</taxon>
        <taxon>Caerostris</taxon>
    </lineage>
</organism>
<dbReference type="EMBL" id="BPLR01021352">
    <property type="protein sequence ID" value="GIX88685.1"/>
    <property type="molecule type" value="Genomic_DNA"/>
</dbReference>
<sequence length="100" mass="10951">MHGNLIRASTIAKELAYGRPESRVAARAALAVGELCGGGSTSPSRALSRGSGRSLRSRWLLFLSCLRPYRAVLPLLRQCNMELDKECSFFAKCISPQYGF</sequence>
<gene>
    <name evidence="1" type="ORF">CEXT_94231</name>
</gene>
<evidence type="ECO:0000313" key="1">
    <source>
        <dbReference type="EMBL" id="GIX88685.1"/>
    </source>
</evidence>
<name>A0AAV4NY73_CAEEX</name>
<reference evidence="1 2" key="1">
    <citation type="submission" date="2021-06" db="EMBL/GenBank/DDBJ databases">
        <title>Caerostris extrusa draft genome.</title>
        <authorList>
            <person name="Kono N."/>
            <person name="Arakawa K."/>
        </authorList>
    </citation>
    <scope>NUCLEOTIDE SEQUENCE [LARGE SCALE GENOMIC DNA]</scope>
</reference>
<accession>A0AAV4NY73</accession>
<proteinExistence type="predicted"/>
<protein>
    <submittedName>
        <fullName evidence="1">Uncharacterized protein</fullName>
    </submittedName>
</protein>
<evidence type="ECO:0000313" key="2">
    <source>
        <dbReference type="Proteomes" id="UP001054945"/>
    </source>
</evidence>
<dbReference type="AlphaFoldDB" id="A0AAV4NY73"/>